<feature type="domain" description="T6SS Phospholipase effector Tle1-like catalytic" evidence="1">
    <location>
        <begin position="2"/>
        <end position="285"/>
    </location>
</feature>
<dbReference type="EMBL" id="BSTI01000026">
    <property type="protein sequence ID" value="GLY70793.1"/>
    <property type="molecule type" value="Genomic_DNA"/>
</dbReference>
<gene>
    <name evidence="2" type="ORF">Atai01_74120</name>
</gene>
<protein>
    <recommendedName>
        <fullName evidence="1">T6SS Phospholipase effector Tle1-like catalytic domain-containing protein</fullName>
    </recommendedName>
</protein>
<sequence>MRYLIVCCDGTWNSPEQDSVTNVRRLFNALDKTDPSKQLTYYITGVGTRGGVVSRLMAGGFGVGLGRGPGRSLAANVLEGYHWLITNYQPDDYIALFGFSRGAYTARSLAGLIAMCGLIRRGPDEQDTWCRIKRIYHRYQLGYQDQRGRDGQDGDQHWRDGLDFWFDPRNAKDLPVKFIGVWDTVGSLGIPDPWRWVAPGFSSRRYEFNDVRLNPYVSFAYQALAVDESRGTFSPTLWEEMSSPPDILQPQKVKQVWFPGSHLDVGGGHREIGLSDGALQWMIEQAEHDIKLAFHPSTTRQIHPDPHDLLHDDDRSALGWLNPVLEPAMEPFLSLRPRAIPLLDHRDAPTPPANLHHVHDSIYVHESAYQRQNPNDPPITSGPYRPTRTATVGHPQQAEVLAREPWNDTGIYLEPGDYTFEAEGEWLDMDIPSGPNGSTGLFDWREPVVAVERAWRSWGSLIGRCEMLYRRLSGDEQASFLGAPREPDLPWMSLVGYVANNAVTVNGKPNTGHQRINIGTGGTSVHQVRHGGYLYAFANDAWGFYGNNNGTVRLTVTRKEPTPPPVQP</sequence>
<dbReference type="Pfam" id="PF09994">
    <property type="entry name" value="T6SS_Tle1-like_cat"/>
    <property type="match status" value="1"/>
</dbReference>
<dbReference type="PANTHER" id="PTHR33840:SF1">
    <property type="entry name" value="TLE1 PHOSPHOLIPASE DOMAIN-CONTAINING PROTEIN"/>
    <property type="match status" value="1"/>
</dbReference>
<evidence type="ECO:0000313" key="3">
    <source>
        <dbReference type="Proteomes" id="UP001165136"/>
    </source>
</evidence>
<reference evidence="2" key="1">
    <citation type="submission" date="2023-03" db="EMBL/GenBank/DDBJ databases">
        <title>Amycolatopsis taiwanensis NBRC 103393.</title>
        <authorList>
            <person name="Ichikawa N."/>
            <person name="Sato H."/>
            <person name="Tonouchi N."/>
        </authorList>
    </citation>
    <scope>NUCLEOTIDE SEQUENCE</scope>
    <source>
        <strain evidence="2">NBRC 103393</strain>
    </source>
</reference>
<dbReference type="AlphaFoldDB" id="A0A9W6VGH2"/>
<organism evidence="2 3">
    <name type="scientific">Amycolatopsis taiwanensis</name>
    <dbReference type="NCBI Taxonomy" id="342230"/>
    <lineage>
        <taxon>Bacteria</taxon>
        <taxon>Bacillati</taxon>
        <taxon>Actinomycetota</taxon>
        <taxon>Actinomycetes</taxon>
        <taxon>Pseudonocardiales</taxon>
        <taxon>Pseudonocardiaceae</taxon>
        <taxon>Amycolatopsis</taxon>
    </lineage>
</organism>
<dbReference type="InterPro" id="IPR029058">
    <property type="entry name" value="AB_hydrolase_fold"/>
</dbReference>
<name>A0A9W6VGH2_9PSEU</name>
<accession>A0A9W6VGH2</accession>
<evidence type="ECO:0000313" key="2">
    <source>
        <dbReference type="EMBL" id="GLY70793.1"/>
    </source>
</evidence>
<keyword evidence="3" id="KW-1185">Reference proteome</keyword>
<comment type="caution">
    <text evidence="2">The sequence shown here is derived from an EMBL/GenBank/DDBJ whole genome shotgun (WGS) entry which is preliminary data.</text>
</comment>
<evidence type="ECO:0000259" key="1">
    <source>
        <dbReference type="Pfam" id="PF09994"/>
    </source>
</evidence>
<dbReference type="RefSeq" id="WP_285490097.1">
    <property type="nucleotide sequence ID" value="NZ_BSTI01000026.1"/>
</dbReference>
<dbReference type="Gene3D" id="2.60.120.430">
    <property type="entry name" value="Galactose-binding lectin"/>
    <property type="match status" value="1"/>
</dbReference>
<dbReference type="PANTHER" id="PTHR33840">
    <property type="match status" value="1"/>
</dbReference>
<dbReference type="InterPro" id="IPR018712">
    <property type="entry name" value="Tle1-like_cat"/>
</dbReference>
<proteinExistence type="predicted"/>
<dbReference type="Proteomes" id="UP001165136">
    <property type="component" value="Unassembled WGS sequence"/>
</dbReference>
<dbReference type="SUPFAM" id="SSF53474">
    <property type="entry name" value="alpha/beta-Hydrolases"/>
    <property type="match status" value="1"/>
</dbReference>